<accession>A0A2K1L7E6</accession>
<keyword evidence="4" id="KW-1185">Reference proteome</keyword>
<gene>
    <name evidence="2" type="ORF">PHYPA_000371</name>
</gene>
<reference evidence="2 4" key="1">
    <citation type="journal article" date="2008" name="Science">
        <title>The Physcomitrella genome reveals evolutionary insights into the conquest of land by plants.</title>
        <authorList>
            <person name="Rensing S."/>
            <person name="Lang D."/>
            <person name="Zimmer A."/>
            <person name="Terry A."/>
            <person name="Salamov A."/>
            <person name="Shapiro H."/>
            <person name="Nishiyama T."/>
            <person name="Perroud P.-F."/>
            <person name="Lindquist E."/>
            <person name="Kamisugi Y."/>
            <person name="Tanahashi T."/>
            <person name="Sakakibara K."/>
            <person name="Fujita T."/>
            <person name="Oishi K."/>
            <person name="Shin-I T."/>
            <person name="Kuroki Y."/>
            <person name="Toyoda A."/>
            <person name="Suzuki Y."/>
            <person name="Hashimoto A."/>
            <person name="Yamaguchi K."/>
            <person name="Sugano A."/>
            <person name="Kohara Y."/>
            <person name="Fujiyama A."/>
            <person name="Anterola A."/>
            <person name="Aoki S."/>
            <person name="Ashton N."/>
            <person name="Barbazuk W.B."/>
            <person name="Barker E."/>
            <person name="Bennetzen J."/>
            <person name="Bezanilla M."/>
            <person name="Blankenship R."/>
            <person name="Cho S.H."/>
            <person name="Dutcher S."/>
            <person name="Estelle M."/>
            <person name="Fawcett J.A."/>
            <person name="Gundlach H."/>
            <person name="Hanada K."/>
            <person name="Heyl A."/>
            <person name="Hicks K.A."/>
            <person name="Hugh J."/>
            <person name="Lohr M."/>
            <person name="Mayer K."/>
            <person name="Melkozernov A."/>
            <person name="Murata T."/>
            <person name="Nelson D."/>
            <person name="Pils B."/>
            <person name="Prigge M."/>
            <person name="Reiss B."/>
            <person name="Renner T."/>
            <person name="Rombauts S."/>
            <person name="Rushton P."/>
            <person name="Sanderfoot A."/>
            <person name="Schween G."/>
            <person name="Shiu S.-H."/>
            <person name="Stueber K."/>
            <person name="Theodoulou F.L."/>
            <person name="Tu H."/>
            <person name="Van de Peer Y."/>
            <person name="Verrier P.J."/>
            <person name="Waters E."/>
            <person name="Wood A."/>
            <person name="Yang L."/>
            <person name="Cove D."/>
            <person name="Cuming A."/>
            <person name="Hasebe M."/>
            <person name="Lucas S."/>
            <person name="Mishler D.B."/>
            <person name="Reski R."/>
            <person name="Grigoriev I."/>
            <person name="Quatrano R.S."/>
            <person name="Boore J.L."/>
        </authorList>
    </citation>
    <scope>NUCLEOTIDE SEQUENCE [LARGE SCALE GENOMIC DNA]</scope>
    <source>
        <strain evidence="3 4">cv. Gransden 2004</strain>
    </source>
</reference>
<evidence type="ECO:0000313" key="2">
    <source>
        <dbReference type="EMBL" id="PNR61947.1"/>
    </source>
</evidence>
<dbReference type="AlphaFoldDB" id="A0A2K1L7E6"/>
<evidence type="ECO:0000256" key="1">
    <source>
        <dbReference type="SAM" id="MobiDB-lite"/>
    </source>
</evidence>
<dbReference type="Gramene" id="Pp3c1_8130V3.2">
    <property type="protein sequence ID" value="Pp3c1_8130V3.2"/>
    <property type="gene ID" value="Pp3c1_8130"/>
</dbReference>
<dbReference type="EMBL" id="ABEU02000001">
    <property type="protein sequence ID" value="PNR61947.1"/>
    <property type="molecule type" value="Genomic_DNA"/>
</dbReference>
<protein>
    <submittedName>
        <fullName evidence="2 3">Uncharacterized protein</fullName>
    </submittedName>
</protein>
<name>A0A2K1L7E6_PHYPA</name>
<evidence type="ECO:0000313" key="4">
    <source>
        <dbReference type="Proteomes" id="UP000006727"/>
    </source>
</evidence>
<feature type="region of interest" description="Disordered" evidence="1">
    <location>
        <begin position="41"/>
        <end position="63"/>
    </location>
</feature>
<sequence>MVSVILKIGRPTLQDASRLSSRVRFHWSYSVVEANARAKLVHGHEQDDRKSKRCTGKPRSDADTFKQSLLPLGVKESITSSLTITACLHIVDWSFECTPPDPASQ</sequence>
<dbReference type="Proteomes" id="UP000006727">
    <property type="component" value="Chromosome 1"/>
</dbReference>
<dbReference type="Gramene" id="Pp3c1_8130V3.1">
    <property type="protein sequence ID" value="Pp3c1_8130V3.1"/>
    <property type="gene ID" value="Pp3c1_8130"/>
</dbReference>
<reference evidence="2 4" key="2">
    <citation type="journal article" date="2018" name="Plant J.">
        <title>The Physcomitrella patens chromosome-scale assembly reveals moss genome structure and evolution.</title>
        <authorList>
            <person name="Lang D."/>
            <person name="Ullrich K.K."/>
            <person name="Murat F."/>
            <person name="Fuchs J."/>
            <person name="Jenkins J."/>
            <person name="Haas F.B."/>
            <person name="Piednoel M."/>
            <person name="Gundlach H."/>
            <person name="Van Bel M."/>
            <person name="Meyberg R."/>
            <person name="Vives C."/>
            <person name="Morata J."/>
            <person name="Symeonidi A."/>
            <person name="Hiss M."/>
            <person name="Muchero W."/>
            <person name="Kamisugi Y."/>
            <person name="Saleh O."/>
            <person name="Blanc G."/>
            <person name="Decker E.L."/>
            <person name="van Gessel N."/>
            <person name="Grimwood J."/>
            <person name="Hayes R.D."/>
            <person name="Graham S.W."/>
            <person name="Gunter L.E."/>
            <person name="McDaniel S.F."/>
            <person name="Hoernstein S.N.W."/>
            <person name="Larsson A."/>
            <person name="Li F.W."/>
            <person name="Perroud P.F."/>
            <person name="Phillips J."/>
            <person name="Ranjan P."/>
            <person name="Rokshar D.S."/>
            <person name="Rothfels C.J."/>
            <person name="Schneider L."/>
            <person name="Shu S."/>
            <person name="Stevenson D.W."/>
            <person name="Thummler F."/>
            <person name="Tillich M."/>
            <person name="Villarreal Aguilar J.C."/>
            <person name="Widiez T."/>
            <person name="Wong G.K."/>
            <person name="Wymore A."/>
            <person name="Zhang Y."/>
            <person name="Zimmer A.D."/>
            <person name="Quatrano R.S."/>
            <person name="Mayer K.F.X."/>
            <person name="Goodstein D."/>
            <person name="Casacuberta J.M."/>
            <person name="Vandepoele K."/>
            <person name="Reski R."/>
            <person name="Cuming A.C."/>
            <person name="Tuskan G.A."/>
            <person name="Maumus F."/>
            <person name="Salse J."/>
            <person name="Schmutz J."/>
            <person name="Rensing S.A."/>
        </authorList>
    </citation>
    <scope>NUCLEOTIDE SEQUENCE [LARGE SCALE GENOMIC DNA]</scope>
    <source>
        <strain evidence="3 4">cv. Gransden 2004</strain>
    </source>
</reference>
<proteinExistence type="predicted"/>
<dbReference type="EnsemblPlants" id="Pp3c1_8130V3.2">
    <property type="protein sequence ID" value="Pp3c1_8130V3.2"/>
    <property type="gene ID" value="Pp3c1_8130"/>
</dbReference>
<evidence type="ECO:0000313" key="3">
    <source>
        <dbReference type="EnsemblPlants" id="Pp3c1_8130V3.1"/>
    </source>
</evidence>
<organism evidence="2">
    <name type="scientific">Physcomitrium patens</name>
    <name type="common">Spreading-leaved earth moss</name>
    <name type="synonym">Physcomitrella patens</name>
    <dbReference type="NCBI Taxonomy" id="3218"/>
    <lineage>
        <taxon>Eukaryota</taxon>
        <taxon>Viridiplantae</taxon>
        <taxon>Streptophyta</taxon>
        <taxon>Embryophyta</taxon>
        <taxon>Bryophyta</taxon>
        <taxon>Bryophytina</taxon>
        <taxon>Bryopsida</taxon>
        <taxon>Funariidae</taxon>
        <taxon>Funariales</taxon>
        <taxon>Funariaceae</taxon>
        <taxon>Physcomitrium</taxon>
    </lineage>
</organism>
<dbReference type="EnsemblPlants" id="Pp3c1_8130V3.1">
    <property type="protein sequence ID" value="Pp3c1_8130V3.1"/>
    <property type="gene ID" value="Pp3c1_8130"/>
</dbReference>
<reference evidence="3" key="3">
    <citation type="submission" date="2020-12" db="UniProtKB">
        <authorList>
            <consortium name="EnsemblPlants"/>
        </authorList>
    </citation>
    <scope>IDENTIFICATION</scope>
</reference>
<dbReference type="InParanoid" id="A0A2K1L7E6"/>